<dbReference type="GeneID" id="30000682"/>
<dbReference type="PANTHER" id="PTHR34472:SF1">
    <property type="entry name" value="SULFUR CARRIER PROTEIN THIS"/>
    <property type="match status" value="1"/>
</dbReference>
<organism evidence="1">
    <name type="scientific">Izziella formosana</name>
    <dbReference type="NCBI Taxonomy" id="1653389"/>
    <lineage>
        <taxon>Eukaryota</taxon>
        <taxon>Rhodophyta</taxon>
        <taxon>Florideophyceae</taxon>
        <taxon>Nemaliophycidae</taxon>
        <taxon>Nemaliales</taxon>
        <taxon>Liagoraceae</taxon>
        <taxon>Izziella</taxon>
    </lineage>
</organism>
<dbReference type="RefSeq" id="YP_009314205.1">
    <property type="nucleotide sequence ID" value="NC_031660.1"/>
</dbReference>
<keyword evidence="1" id="KW-0150">Chloroplast</keyword>
<protein>
    <submittedName>
        <fullName evidence="1">Thiamin biosynthesis protein S</fullName>
    </submittedName>
</protein>
<dbReference type="AlphaFoldDB" id="A0A1G4NVE9"/>
<dbReference type="EMBL" id="LT622868">
    <property type="protein sequence ID" value="SCW22459.1"/>
    <property type="molecule type" value="Genomic_DNA"/>
</dbReference>
<dbReference type="Pfam" id="PF02597">
    <property type="entry name" value="ThiS"/>
    <property type="match status" value="1"/>
</dbReference>
<reference evidence="1" key="2">
    <citation type="submission" date="2016-10" db="EMBL/GenBank/DDBJ databases">
        <authorList>
            <person name="de Groot N.N."/>
        </authorList>
    </citation>
    <scope>NUCLEOTIDE SEQUENCE</scope>
    <source>
        <strain evidence="1">J.0158</strain>
    </source>
</reference>
<geneLocation type="chloroplast" evidence="1"/>
<gene>
    <name evidence="1" type="primary">thiS</name>
    <name evidence="1" type="ORF">J0158_224</name>
</gene>
<proteinExistence type="predicted"/>
<reference evidence="1" key="1">
    <citation type="submission" date="2016-10" db="EMBL/GenBank/DDBJ databases">
        <title>Chloroplast genomes as a tool to resolve red algal phylogenies: a case study in the Nemaliales.</title>
        <authorList>
            <person name="Costa J.F."/>
            <person name="Lin S.M."/>
            <person name="Macaya E.C."/>
            <person name="Fernandez-Garcia C."/>
            <person name="Verbruggen H."/>
        </authorList>
    </citation>
    <scope>NUCLEOTIDE SEQUENCE</scope>
    <source>
        <strain evidence="1">J.0158</strain>
    </source>
</reference>
<dbReference type="InterPro" id="IPR010035">
    <property type="entry name" value="Thi_S"/>
</dbReference>
<dbReference type="InterPro" id="IPR003749">
    <property type="entry name" value="ThiS/MoaD-like"/>
</dbReference>
<accession>A0A1G4NVE9</accession>
<dbReference type="SUPFAM" id="SSF54285">
    <property type="entry name" value="MoaD/ThiS"/>
    <property type="match status" value="1"/>
</dbReference>
<sequence>MLKVDFNIRINGEPFHCTQSMTVCDLLVYLGIDVDSIIVEYNKNILDMSDLEGIILQDSDEIEIITLVGGG</sequence>
<name>A0A1G4NVE9_9FLOR</name>
<evidence type="ECO:0000313" key="1">
    <source>
        <dbReference type="EMBL" id="SCW22459.1"/>
    </source>
</evidence>
<dbReference type="InterPro" id="IPR016155">
    <property type="entry name" value="Mopterin_synth/thiamin_S_b"/>
</dbReference>
<dbReference type="PANTHER" id="PTHR34472">
    <property type="entry name" value="SULFUR CARRIER PROTEIN THIS"/>
    <property type="match status" value="1"/>
</dbReference>
<dbReference type="Gene3D" id="3.10.20.30">
    <property type="match status" value="1"/>
</dbReference>
<dbReference type="NCBIfam" id="TIGR01683">
    <property type="entry name" value="thiS"/>
    <property type="match status" value="1"/>
</dbReference>
<dbReference type="InterPro" id="IPR012675">
    <property type="entry name" value="Beta-grasp_dom_sf"/>
</dbReference>
<dbReference type="CDD" id="cd00565">
    <property type="entry name" value="Ubl_ThiS"/>
    <property type="match status" value="1"/>
</dbReference>
<keyword evidence="1" id="KW-0934">Plastid</keyword>